<feature type="region of interest" description="Disordered" evidence="10">
    <location>
        <begin position="44"/>
        <end position="80"/>
    </location>
</feature>
<keyword evidence="12" id="KW-1185">Reference proteome</keyword>
<organism evidence="12 13">
    <name type="scientific">Saccoglossus kowalevskii</name>
    <name type="common">Acorn worm</name>
    <dbReference type="NCBI Taxonomy" id="10224"/>
    <lineage>
        <taxon>Eukaryota</taxon>
        <taxon>Metazoa</taxon>
        <taxon>Hemichordata</taxon>
        <taxon>Enteropneusta</taxon>
        <taxon>Harrimaniidae</taxon>
        <taxon>Saccoglossus</taxon>
    </lineage>
</organism>
<evidence type="ECO:0000256" key="4">
    <source>
        <dbReference type="ARBA" id="ARBA00022763"/>
    </source>
</evidence>
<dbReference type="PANTHER" id="PTHR10142:SF0">
    <property type="entry name" value="DNA REPAIR PROTEIN COMPLEMENTING XP-A CELLS"/>
    <property type="match status" value="1"/>
</dbReference>
<dbReference type="NCBIfam" id="TIGR00598">
    <property type="entry name" value="rad14"/>
    <property type="match status" value="1"/>
</dbReference>
<keyword evidence="6" id="KW-0862">Zinc</keyword>
<dbReference type="PANTHER" id="PTHR10142">
    <property type="entry name" value="DNA REPAIR PROTEIN COMPLEMENTING XP-A CELLS"/>
    <property type="match status" value="1"/>
</dbReference>
<evidence type="ECO:0000256" key="8">
    <source>
        <dbReference type="ARBA" id="ARBA00023204"/>
    </source>
</evidence>
<dbReference type="InterPro" id="IPR009061">
    <property type="entry name" value="DNA-bd_dom_put_sf"/>
</dbReference>
<dbReference type="Pfam" id="PF05181">
    <property type="entry name" value="XPA_C"/>
    <property type="match status" value="1"/>
</dbReference>
<evidence type="ECO:0000256" key="6">
    <source>
        <dbReference type="ARBA" id="ARBA00022833"/>
    </source>
</evidence>
<reference evidence="13" key="1">
    <citation type="submission" date="2025-08" db="UniProtKB">
        <authorList>
            <consortium name="RefSeq"/>
        </authorList>
    </citation>
    <scope>IDENTIFICATION</scope>
    <source>
        <tissue evidence="13">Testes</tissue>
    </source>
</reference>
<dbReference type="InterPro" id="IPR022656">
    <property type="entry name" value="XPA_C"/>
</dbReference>
<keyword evidence="5" id="KW-0863">Zinc-finger</keyword>
<dbReference type="GeneID" id="100374570"/>
<protein>
    <submittedName>
        <fullName evidence="13">DNA repair protein complementing XP-A cells homolog</fullName>
    </submittedName>
</protein>
<name>A0ABM0M5C7_SACKO</name>
<dbReference type="RefSeq" id="XP_006815218.1">
    <property type="nucleotide sequence ID" value="XM_006815155.1"/>
</dbReference>
<feature type="domain" description="XPA C-terminal" evidence="11">
    <location>
        <begin position="143"/>
        <end position="194"/>
    </location>
</feature>
<dbReference type="InterPro" id="IPR000465">
    <property type="entry name" value="XPA/RAD14"/>
</dbReference>
<dbReference type="Gene3D" id="3.90.530.10">
    <property type="entry name" value="XPA C-terminal domain"/>
    <property type="match status" value="1"/>
</dbReference>
<evidence type="ECO:0000313" key="13">
    <source>
        <dbReference type="RefSeq" id="XP_006815218.1"/>
    </source>
</evidence>
<keyword evidence="4" id="KW-0227">DNA damage</keyword>
<evidence type="ECO:0000313" key="12">
    <source>
        <dbReference type="Proteomes" id="UP000694865"/>
    </source>
</evidence>
<sequence>MAASVTENVDHIDDTDDTPSKSKLSDAQRAKIERNRQRALLLRQARLASQPYSKGKPMRRDGKAEVSSVTRSSGQVLDTGGGFLLEEDQEDEDNKINIVHEPAPIIDVNRPRCEDCGKQFSDSFLSTHYNVEICDMCRDDADKHSLITKTDAKQQYLLKDSDLDKREPILKFLVRKNPHSAGWGEMKLYLKSQVLSRALEIWKSEENIQEEKKKRVENKEKLKQKKFDKKMKGEL</sequence>
<keyword evidence="3" id="KW-0479">Metal-binding</keyword>
<evidence type="ECO:0000256" key="7">
    <source>
        <dbReference type="ARBA" id="ARBA00023125"/>
    </source>
</evidence>
<dbReference type="Pfam" id="PF01286">
    <property type="entry name" value="XPA_N"/>
    <property type="match status" value="1"/>
</dbReference>
<keyword evidence="7" id="KW-0238">DNA-binding</keyword>
<evidence type="ECO:0000256" key="5">
    <source>
        <dbReference type="ARBA" id="ARBA00022771"/>
    </source>
</evidence>
<dbReference type="InterPro" id="IPR022652">
    <property type="entry name" value="Znf_XPA_CS"/>
</dbReference>
<evidence type="ECO:0000256" key="10">
    <source>
        <dbReference type="SAM" id="MobiDB-lite"/>
    </source>
</evidence>
<evidence type="ECO:0000259" key="11">
    <source>
        <dbReference type="Pfam" id="PF05181"/>
    </source>
</evidence>
<keyword evidence="8" id="KW-0234">DNA repair</keyword>
<dbReference type="SUPFAM" id="SSF57716">
    <property type="entry name" value="Glucocorticoid receptor-like (DNA-binding domain)"/>
    <property type="match status" value="1"/>
</dbReference>
<evidence type="ECO:0000256" key="9">
    <source>
        <dbReference type="ARBA" id="ARBA00023242"/>
    </source>
</evidence>
<keyword evidence="9" id="KW-0539">Nucleus</keyword>
<evidence type="ECO:0000256" key="3">
    <source>
        <dbReference type="ARBA" id="ARBA00022723"/>
    </source>
</evidence>
<feature type="compositionally biased region" description="Polar residues" evidence="10">
    <location>
        <begin position="67"/>
        <end position="76"/>
    </location>
</feature>
<comment type="subcellular location">
    <subcellularLocation>
        <location evidence="1">Nucleus</location>
    </subcellularLocation>
</comment>
<dbReference type="InterPro" id="IPR037129">
    <property type="entry name" value="XPA_sf"/>
</dbReference>
<accession>A0ABM0M5C7</accession>
<proteinExistence type="inferred from homology"/>
<feature type="compositionally biased region" description="Basic and acidic residues" evidence="10">
    <location>
        <begin position="209"/>
        <end position="221"/>
    </location>
</feature>
<feature type="region of interest" description="Disordered" evidence="10">
    <location>
        <begin position="1"/>
        <end position="30"/>
    </location>
</feature>
<dbReference type="Proteomes" id="UP000694865">
    <property type="component" value="Unplaced"/>
</dbReference>
<feature type="compositionally biased region" description="Basic and acidic residues" evidence="10">
    <location>
        <begin position="8"/>
        <end position="30"/>
    </location>
</feature>
<feature type="region of interest" description="Disordered" evidence="10">
    <location>
        <begin position="209"/>
        <end position="235"/>
    </location>
</feature>
<comment type="similarity">
    <text evidence="2">Belongs to the XPA family.</text>
</comment>
<dbReference type="SUPFAM" id="SSF46955">
    <property type="entry name" value="Putative DNA-binding domain"/>
    <property type="match status" value="1"/>
</dbReference>
<evidence type="ECO:0000256" key="1">
    <source>
        <dbReference type="ARBA" id="ARBA00004123"/>
    </source>
</evidence>
<dbReference type="CDD" id="cd21076">
    <property type="entry name" value="DBD_XPA"/>
    <property type="match status" value="1"/>
</dbReference>
<evidence type="ECO:0000256" key="2">
    <source>
        <dbReference type="ARBA" id="ARBA00005548"/>
    </source>
</evidence>
<gene>
    <name evidence="13" type="primary">LOC100374570</name>
</gene>